<dbReference type="SUPFAM" id="SSF47413">
    <property type="entry name" value="lambda repressor-like DNA-binding domains"/>
    <property type="match status" value="1"/>
</dbReference>
<reference evidence="2" key="2">
    <citation type="submission" date="2020-09" db="EMBL/GenBank/DDBJ databases">
        <authorList>
            <person name="Sun Q."/>
            <person name="Ohkuma M."/>
        </authorList>
    </citation>
    <scope>NUCLEOTIDE SEQUENCE</scope>
    <source>
        <strain evidence="2">JCM 3313</strain>
    </source>
</reference>
<dbReference type="InterPro" id="IPR043917">
    <property type="entry name" value="DUF5753"/>
</dbReference>
<evidence type="ECO:0000313" key="3">
    <source>
        <dbReference type="Proteomes" id="UP000639606"/>
    </source>
</evidence>
<gene>
    <name evidence="2" type="ORF">GCM10010185_01440</name>
</gene>
<dbReference type="Proteomes" id="UP000639606">
    <property type="component" value="Unassembled WGS sequence"/>
</dbReference>
<dbReference type="CDD" id="cd00093">
    <property type="entry name" value="HTH_XRE"/>
    <property type="match status" value="1"/>
</dbReference>
<proteinExistence type="predicted"/>
<keyword evidence="3" id="KW-1185">Reference proteome</keyword>
<feature type="domain" description="HTH cro/C1-type" evidence="1">
    <location>
        <begin position="1"/>
        <end position="52"/>
    </location>
</feature>
<dbReference type="AlphaFoldDB" id="A0A918EBB1"/>
<dbReference type="Pfam" id="PF13560">
    <property type="entry name" value="HTH_31"/>
    <property type="match status" value="1"/>
</dbReference>
<dbReference type="Pfam" id="PF19054">
    <property type="entry name" value="DUF5753"/>
    <property type="match status" value="1"/>
</dbReference>
<dbReference type="Gene3D" id="1.10.260.40">
    <property type="entry name" value="lambda repressor-like DNA-binding domains"/>
    <property type="match status" value="1"/>
</dbReference>
<dbReference type="InterPro" id="IPR001387">
    <property type="entry name" value="Cro/C1-type_HTH"/>
</dbReference>
<sequence>MRTATGLSTDAAGEAVGMSGSKISRIETSEIGIYLDDLEKLLDFYEVDRAQRVELLDLARNAEQRNLLRMHNSNLPEDWQTWADFEDEAGSLLFYEPLMIPGLLQTPEYARAIIHATGHDLTEERIDALVSSRMGRQGLLTRSNPLKLEAIVEQGVFERPFGEPGAHARQLRHIADMSERPNVTVRVLPSGAGLHAGLNGAFVILEYDEEPSLVLLENKIASLFLDEPEQIEVYEAVWSELRKLAHEPGETAELLRQFA</sequence>
<reference evidence="2" key="1">
    <citation type="journal article" date="2014" name="Int. J. Syst. Evol. Microbiol.">
        <title>Complete genome sequence of Corynebacterium casei LMG S-19264T (=DSM 44701T), isolated from a smear-ripened cheese.</title>
        <authorList>
            <consortium name="US DOE Joint Genome Institute (JGI-PGF)"/>
            <person name="Walter F."/>
            <person name="Albersmeier A."/>
            <person name="Kalinowski J."/>
            <person name="Ruckert C."/>
        </authorList>
    </citation>
    <scope>NUCLEOTIDE SEQUENCE</scope>
    <source>
        <strain evidence="2">JCM 3313</strain>
    </source>
</reference>
<accession>A0A918EBB1</accession>
<dbReference type="EMBL" id="BMRG01000001">
    <property type="protein sequence ID" value="GGP34519.1"/>
    <property type="molecule type" value="Genomic_DNA"/>
</dbReference>
<dbReference type="GO" id="GO:0003677">
    <property type="term" value="F:DNA binding"/>
    <property type="evidence" value="ECO:0007669"/>
    <property type="project" value="InterPro"/>
</dbReference>
<organism evidence="2 3">
    <name type="scientific">Saccharothrix coeruleofusca</name>
    <dbReference type="NCBI Taxonomy" id="33919"/>
    <lineage>
        <taxon>Bacteria</taxon>
        <taxon>Bacillati</taxon>
        <taxon>Actinomycetota</taxon>
        <taxon>Actinomycetes</taxon>
        <taxon>Pseudonocardiales</taxon>
        <taxon>Pseudonocardiaceae</taxon>
        <taxon>Saccharothrix</taxon>
    </lineage>
</organism>
<evidence type="ECO:0000259" key="1">
    <source>
        <dbReference type="PROSITE" id="PS50943"/>
    </source>
</evidence>
<dbReference type="InterPro" id="IPR010982">
    <property type="entry name" value="Lambda_DNA-bd_dom_sf"/>
</dbReference>
<comment type="caution">
    <text evidence="2">The sequence shown here is derived from an EMBL/GenBank/DDBJ whole genome shotgun (WGS) entry which is preliminary data.</text>
</comment>
<dbReference type="PROSITE" id="PS50943">
    <property type="entry name" value="HTH_CROC1"/>
    <property type="match status" value="1"/>
</dbReference>
<name>A0A918EBB1_9PSEU</name>
<protein>
    <submittedName>
        <fullName evidence="2">Transcriptional regulator</fullName>
    </submittedName>
</protein>
<evidence type="ECO:0000313" key="2">
    <source>
        <dbReference type="EMBL" id="GGP34519.1"/>
    </source>
</evidence>